<organism evidence="1">
    <name type="scientific">marine sediment metagenome</name>
    <dbReference type="NCBI Taxonomy" id="412755"/>
    <lineage>
        <taxon>unclassified sequences</taxon>
        <taxon>metagenomes</taxon>
        <taxon>ecological metagenomes</taxon>
    </lineage>
</organism>
<reference evidence="1" key="1">
    <citation type="journal article" date="2015" name="Nature">
        <title>Complex archaea that bridge the gap between prokaryotes and eukaryotes.</title>
        <authorList>
            <person name="Spang A."/>
            <person name="Saw J.H."/>
            <person name="Jorgensen S.L."/>
            <person name="Zaremba-Niedzwiedzka K."/>
            <person name="Martijn J."/>
            <person name="Lind A.E."/>
            <person name="van Eijk R."/>
            <person name="Schleper C."/>
            <person name="Guy L."/>
            <person name="Ettema T.J."/>
        </authorList>
    </citation>
    <scope>NUCLEOTIDE SEQUENCE</scope>
</reference>
<sequence length="54" mass="5928">TSVYIWDRTTAVRVGYFWEGGGVIKRVDVGGDVTSALQWNMELVLAGAPNRTVD</sequence>
<dbReference type="EMBL" id="LAZR01000320">
    <property type="protein sequence ID" value="KKN74838.1"/>
    <property type="molecule type" value="Genomic_DNA"/>
</dbReference>
<evidence type="ECO:0000313" key="1">
    <source>
        <dbReference type="EMBL" id="KKN74838.1"/>
    </source>
</evidence>
<name>A0A0F9W9R9_9ZZZZ</name>
<feature type="non-terminal residue" evidence="1">
    <location>
        <position position="1"/>
    </location>
</feature>
<comment type="caution">
    <text evidence="1">The sequence shown here is derived from an EMBL/GenBank/DDBJ whole genome shotgun (WGS) entry which is preliminary data.</text>
</comment>
<accession>A0A0F9W9R9</accession>
<proteinExistence type="predicted"/>
<dbReference type="AlphaFoldDB" id="A0A0F9W9R9"/>
<gene>
    <name evidence="1" type="ORF">LCGC14_0387310</name>
</gene>
<protein>
    <submittedName>
        <fullName evidence="1">Uncharacterized protein</fullName>
    </submittedName>
</protein>